<sequence>MTRAPCSLCVQIAKSYRECMTMFVDVRNMIRWTAETGPQQIIDGMSRYIEDDFRRWESFDKIARVGSHTPFGVIELMPTSDGETYAFKYVNGHPSNPARGFQTVSAFGALADVSNGYPVFLAEMTLLTALRTAAMSSMVARHLARPDSRRLALIGAGSQSEFQALGMRAALGVEQVSVWDTDPAAMDKLVRNLQPLGFDVHVARSAQEAVRGADVVTTCTADKARATVLQAEWVEPGMHINAIGGDCPGKTELDPAILLREDTDVFVEFPPQTWIEGEIQNMPEGFPVIELWEVVTGRRAGRTSAEQVTLFDSVGFAIEDLSALRYVRDAVRGTEWVDDIDLVAEPEDPKDLFGMVAAFTPIPS</sequence>
<dbReference type="Pfam" id="PF02423">
    <property type="entry name" value="OCD_Mu_crystall"/>
    <property type="match status" value="1"/>
</dbReference>
<dbReference type="Gene3D" id="3.40.50.720">
    <property type="entry name" value="NAD(P)-binding Rossmann-like Domain"/>
    <property type="match status" value="1"/>
</dbReference>
<dbReference type="EMBL" id="FZOH01000013">
    <property type="protein sequence ID" value="SNT00921.1"/>
    <property type="molecule type" value="Genomic_DNA"/>
</dbReference>
<dbReference type="SUPFAM" id="SSF51735">
    <property type="entry name" value="NAD(P)-binding Rossmann-fold domains"/>
    <property type="match status" value="1"/>
</dbReference>
<proteinExistence type="predicted"/>
<reference evidence="2" key="1">
    <citation type="submission" date="2017-06" db="EMBL/GenBank/DDBJ databases">
        <authorList>
            <person name="Varghese N."/>
            <person name="Submissions S."/>
        </authorList>
    </citation>
    <scope>NUCLEOTIDE SEQUENCE [LARGE SCALE GENOMIC DNA]</scope>
    <source>
        <strain evidence="2">DSM 45423</strain>
    </source>
</reference>
<protein>
    <submittedName>
        <fullName evidence="1">Ornithine cyclodeaminase</fullName>
    </submittedName>
</protein>
<evidence type="ECO:0000313" key="2">
    <source>
        <dbReference type="Proteomes" id="UP000198386"/>
    </source>
</evidence>
<keyword evidence="2" id="KW-1185">Reference proteome</keyword>
<dbReference type="PANTHER" id="PTHR13812:SF19">
    <property type="entry name" value="KETIMINE REDUCTASE MU-CRYSTALLIN"/>
    <property type="match status" value="1"/>
</dbReference>
<dbReference type="Gene3D" id="3.30.1780.10">
    <property type="entry name" value="ornithine cyclodeaminase, domain 1"/>
    <property type="match status" value="1"/>
</dbReference>
<dbReference type="AlphaFoldDB" id="A0A239J4U8"/>
<dbReference type="NCBIfam" id="NF005762">
    <property type="entry name" value="PRK07589.1"/>
    <property type="match status" value="1"/>
</dbReference>
<evidence type="ECO:0000313" key="1">
    <source>
        <dbReference type="EMBL" id="SNT00921.1"/>
    </source>
</evidence>
<dbReference type="Proteomes" id="UP000198386">
    <property type="component" value="Unassembled WGS sequence"/>
</dbReference>
<dbReference type="InterPro" id="IPR036291">
    <property type="entry name" value="NAD(P)-bd_dom_sf"/>
</dbReference>
<accession>A0A239J4U8</accession>
<organism evidence="1 2">
    <name type="scientific">Geodermatophilus saharensis</name>
    <dbReference type="NCBI Taxonomy" id="1137994"/>
    <lineage>
        <taxon>Bacteria</taxon>
        <taxon>Bacillati</taxon>
        <taxon>Actinomycetota</taxon>
        <taxon>Actinomycetes</taxon>
        <taxon>Geodermatophilales</taxon>
        <taxon>Geodermatophilaceae</taxon>
        <taxon>Geodermatophilus</taxon>
    </lineage>
</organism>
<dbReference type="InterPro" id="IPR003462">
    <property type="entry name" value="ODC_Mu_crystall"/>
</dbReference>
<gene>
    <name evidence="1" type="ORF">SAMN04488107_4638</name>
</gene>
<dbReference type="PANTHER" id="PTHR13812">
    <property type="entry name" value="KETIMINE REDUCTASE MU-CRYSTALLIN"/>
    <property type="match status" value="1"/>
</dbReference>
<dbReference type="InterPro" id="IPR023401">
    <property type="entry name" value="ODC_N"/>
</dbReference>
<name>A0A239J4U8_9ACTN</name>